<evidence type="ECO:0000313" key="5">
    <source>
        <dbReference type="Proteomes" id="UP000029622"/>
    </source>
</evidence>
<accession>A0A096BIY3</accession>
<protein>
    <recommendedName>
        <fullName evidence="3">Probable chemoreceptor glutamine deamidase CheD</fullName>
        <ecNumber evidence="3">3.5.1.44</ecNumber>
    </recommendedName>
</protein>
<dbReference type="InterPro" id="IPR038592">
    <property type="entry name" value="CheD-like_sf"/>
</dbReference>
<dbReference type="InterPro" id="IPR011324">
    <property type="entry name" value="Cytotoxic_necrot_fac-like_cat"/>
</dbReference>
<dbReference type="InterPro" id="IPR005659">
    <property type="entry name" value="Chemorcpt_Glu_NH3ase_CheD"/>
</dbReference>
<comment type="catalytic activity">
    <reaction evidence="3">
        <text>L-glutaminyl-[protein] + H2O = L-glutamyl-[protein] + NH4(+)</text>
        <dbReference type="Rhea" id="RHEA:16441"/>
        <dbReference type="Rhea" id="RHEA-COMP:10207"/>
        <dbReference type="Rhea" id="RHEA-COMP:10208"/>
        <dbReference type="ChEBI" id="CHEBI:15377"/>
        <dbReference type="ChEBI" id="CHEBI:28938"/>
        <dbReference type="ChEBI" id="CHEBI:29973"/>
        <dbReference type="ChEBI" id="CHEBI:30011"/>
        <dbReference type="EC" id="3.5.1.44"/>
    </reaction>
</comment>
<dbReference type="AlphaFoldDB" id="A0A096BIY3"/>
<keyword evidence="1 3" id="KW-0145">Chemotaxis</keyword>
<dbReference type="EC" id="3.5.1.44" evidence="3"/>
<dbReference type="SUPFAM" id="SSF64438">
    <property type="entry name" value="CNF1/YfiH-like putative cysteine hydrolases"/>
    <property type="match status" value="1"/>
</dbReference>
<sequence length="160" mass="17231">MKVIKVGMADLAVSKSPCIITTLGLGSCVGIVLYDKTNKIGGLAHIMLPSSLDIKNNSNKAKFADTAIEILIEKMLKIGANKNILIAKLAGGAQMFKFSTRNELLRIGERNVIASKKKLKEYGIPIVAEDTGGNYGRTIELNCEDGSLMVRTIGKGCKYI</sequence>
<dbReference type="PROSITE" id="PS51257">
    <property type="entry name" value="PROKAR_LIPOPROTEIN"/>
    <property type="match status" value="1"/>
</dbReference>
<dbReference type="Pfam" id="PF03975">
    <property type="entry name" value="CheD"/>
    <property type="match status" value="1"/>
</dbReference>
<keyword evidence="2 3" id="KW-0378">Hydrolase</keyword>
<comment type="caution">
    <text evidence="4">The sequence shown here is derived from an EMBL/GenBank/DDBJ whole genome shotgun (WGS) entry which is preliminary data.</text>
</comment>
<evidence type="ECO:0000256" key="1">
    <source>
        <dbReference type="ARBA" id="ARBA00022500"/>
    </source>
</evidence>
<comment type="similarity">
    <text evidence="3">Belongs to the CheD family.</text>
</comment>
<reference evidence="4 5" key="1">
    <citation type="submission" date="2013-12" db="EMBL/GenBank/DDBJ databases">
        <title>Draft genome sequence of Caloranaerobacter sp. H53214.</title>
        <authorList>
            <person name="Jiang L.J."/>
            <person name="Shao Z.Z."/>
            <person name="Long M.N."/>
        </authorList>
    </citation>
    <scope>NUCLEOTIDE SEQUENCE [LARGE SCALE GENOMIC DNA]</scope>
    <source>
        <strain evidence="4 5">H53214</strain>
    </source>
</reference>
<comment type="function">
    <text evidence="3">Probably deamidates glutamine residues to glutamate on methyl-accepting chemotaxis receptors (MCPs), playing an important role in chemotaxis.</text>
</comment>
<proteinExistence type="inferred from homology"/>
<organism evidence="4 5">
    <name type="scientific">Caloranaerobacter azorensis H53214</name>
    <dbReference type="NCBI Taxonomy" id="1156417"/>
    <lineage>
        <taxon>Bacteria</taxon>
        <taxon>Bacillati</taxon>
        <taxon>Bacillota</taxon>
        <taxon>Tissierellia</taxon>
        <taxon>Tissierellales</taxon>
        <taxon>Thermohalobacteraceae</taxon>
        <taxon>Caloranaerobacter</taxon>
    </lineage>
</organism>
<evidence type="ECO:0000313" key="4">
    <source>
        <dbReference type="EMBL" id="KGG80827.1"/>
    </source>
</evidence>
<dbReference type="HAMAP" id="MF_01440">
    <property type="entry name" value="CheD"/>
    <property type="match status" value="1"/>
</dbReference>
<dbReference type="PANTHER" id="PTHR35147">
    <property type="entry name" value="CHEMORECEPTOR GLUTAMINE DEAMIDASE CHED-RELATED"/>
    <property type="match status" value="1"/>
</dbReference>
<gene>
    <name evidence="3" type="primary">cheD</name>
    <name evidence="4" type="ORF">Y919_03960</name>
</gene>
<dbReference type="RefSeq" id="WP_035162634.1">
    <property type="nucleotide sequence ID" value="NZ_AZTB01000013.1"/>
</dbReference>
<dbReference type="GO" id="GO:0006935">
    <property type="term" value="P:chemotaxis"/>
    <property type="evidence" value="ECO:0007669"/>
    <property type="project" value="UniProtKB-UniRule"/>
</dbReference>
<dbReference type="GO" id="GO:0050568">
    <property type="term" value="F:protein-glutamine glutaminase activity"/>
    <property type="evidence" value="ECO:0007669"/>
    <property type="project" value="UniProtKB-UniRule"/>
</dbReference>
<evidence type="ECO:0000256" key="3">
    <source>
        <dbReference type="HAMAP-Rule" id="MF_01440"/>
    </source>
</evidence>
<dbReference type="CDD" id="cd16352">
    <property type="entry name" value="CheD"/>
    <property type="match status" value="1"/>
</dbReference>
<dbReference type="EMBL" id="AZTB01000013">
    <property type="protein sequence ID" value="KGG80827.1"/>
    <property type="molecule type" value="Genomic_DNA"/>
</dbReference>
<dbReference type="Proteomes" id="UP000029622">
    <property type="component" value="Unassembled WGS sequence"/>
</dbReference>
<dbReference type="STRING" id="1156417.Y919_03960"/>
<evidence type="ECO:0000256" key="2">
    <source>
        <dbReference type="ARBA" id="ARBA00022801"/>
    </source>
</evidence>
<dbReference type="Gene3D" id="3.30.1330.200">
    <property type="match status" value="1"/>
</dbReference>
<name>A0A096BIY3_9FIRM</name>
<dbReference type="PANTHER" id="PTHR35147:SF1">
    <property type="entry name" value="CHEMORECEPTOR GLUTAMINE DEAMIDASE CHED-RELATED"/>
    <property type="match status" value="1"/>
</dbReference>